<feature type="compositionally biased region" description="Basic and acidic residues" evidence="8">
    <location>
        <begin position="464"/>
        <end position="514"/>
    </location>
</feature>
<feature type="compositionally biased region" description="Basic and acidic residues" evidence="8">
    <location>
        <begin position="356"/>
        <end position="372"/>
    </location>
</feature>
<evidence type="ECO:0000256" key="3">
    <source>
        <dbReference type="ARBA" id="ARBA00022679"/>
    </source>
</evidence>
<keyword evidence="2 7" id="KW-1003">Cell membrane</keyword>
<dbReference type="GO" id="GO:0008961">
    <property type="term" value="F:phosphatidylglycerol-prolipoprotein diacylglyceryl transferase activity"/>
    <property type="evidence" value="ECO:0007669"/>
    <property type="project" value="UniProtKB-UniRule"/>
</dbReference>
<dbReference type="EMBL" id="JACBZH010000001">
    <property type="protein sequence ID" value="NYH89883.1"/>
    <property type="molecule type" value="Genomic_DNA"/>
</dbReference>
<comment type="caution">
    <text evidence="7">Lacks conserved residue(s) required for the propagation of feature annotation.</text>
</comment>
<keyword evidence="4 7" id="KW-0812">Transmembrane</keyword>
<dbReference type="InterPro" id="IPR001640">
    <property type="entry name" value="Lgt"/>
</dbReference>
<keyword evidence="5 7" id="KW-1133">Transmembrane helix</keyword>
<evidence type="ECO:0000256" key="5">
    <source>
        <dbReference type="ARBA" id="ARBA00022989"/>
    </source>
</evidence>
<dbReference type="NCBIfam" id="TIGR00544">
    <property type="entry name" value="lgt"/>
    <property type="match status" value="1"/>
</dbReference>
<evidence type="ECO:0000256" key="4">
    <source>
        <dbReference type="ARBA" id="ARBA00022692"/>
    </source>
</evidence>
<feature type="transmembrane region" description="Helical" evidence="7">
    <location>
        <begin position="242"/>
        <end position="260"/>
    </location>
</feature>
<feature type="transmembrane region" description="Helical" evidence="7">
    <location>
        <begin position="20"/>
        <end position="41"/>
    </location>
</feature>
<comment type="subcellular location">
    <subcellularLocation>
        <location evidence="7">Cell membrane</location>
        <topology evidence="7">Multi-pass membrane protein</topology>
    </subcellularLocation>
</comment>
<comment type="caution">
    <text evidence="9">The sequence shown here is derived from an EMBL/GenBank/DDBJ whole genome shotgun (WGS) entry which is preliminary data.</text>
</comment>
<comment type="catalytic activity">
    <reaction evidence="7">
        <text>L-cysteinyl-[prolipoprotein] + a 1,2-diacyl-sn-glycero-3-phospho-(1'-sn-glycerol) = an S-1,2-diacyl-sn-glyceryl-L-cysteinyl-[prolipoprotein] + sn-glycerol 1-phosphate + H(+)</text>
        <dbReference type="Rhea" id="RHEA:56712"/>
        <dbReference type="Rhea" id="RHEA-COMP:14679"/>
        <dbReference type="Rhea" id="RHEA-COMP:14680"/>
        <dbReference type="ChEBI" id="CHEBI:15378"/>
        <dbReference type="ChEBI" id="CHEBI:29950"/>
        <dbReference type="ChEBI" id="CHEBI:57685"/>
        <dbReference type="ChEBI" id="CHEBI:64716"/>
        <dbReference type="ChEBI" id="CHEBI:140658"/>
        <dbReference type="EC" id="2.5.1.145"/>
    </reaction>
</comment>
<evidence type="ECO:0000313" key="9">
    <source>
        <dbReference type="EMBL" id="NYH89883.1"/>
    </source>
</evidence>
<reference evidence="9 10" key="1">
    <citation type="submission" date="2020-07" db="EMBL/GenBank/DDBJ databases">
        <title>Sequencing the genomes of 1000 actinobacteria strains.</title>
        <authorList>
            <person name="Klenk H.-P."/>
        </authorList>
    </citation>
    <scope>NUCLEOTIDE SEQUENCE [LARGE SCALE GENOMIC DNA]</scope>
    <source>
        <strain evidence="9 10">DSM 18448</strain>
    </source>
</reference>
<dbReference type="PANTHER" id="PTHR30589:SF0">
    <property type="entry name" value="PHOSPHATIDYLGLYCEROL--PROLIPOPROTEIN DIACYLGLYCERYL TRANSFERASE"/>
    <property type="match status" value="1"/>
</dbReference>
<evidence type="ECO:0000256" key="7">
    <source>
        <dbReference type="HAMAP-Rule" id="MF_01147"/>
    </source>
</evidence>
<proteinExistence type="inferred from homology"/>
<evidence type="ECO:0000313" key="10">
    <source>
        <dbReference type="Proteomes" id="UP000579605"/>
    </source>
</evidence>
<comment type="similarity">
    <text evidence="1 7">Belongs to the Lgt family.</text>
</comment>
<feature type="compositionally biased region" description="Low complexity" evidence="8">
    <location>
        <begin position="327"/>
        <end position="336"/>
    </location>
</feature>
<dbReference type="GO" id="GO:0042158">
    <property type="term" value="P:lipoprotein biosynthetic process"/>
    <property type="evidence" value="ECO:0007669"/>
    <property type="project" value="UniProtKB-UniRule"/>
</dbReference>
<dbReference type="UniPathway" id="UPA00664"/>
<dbReference type="Pfam" id="PF01790">
    <property type="entry name" value="LGT"/>
    <property type="match status" value="1"/>
</dbReference>
<feature type="compositionally biased region" description="Acidic residues" evidence="8">
    <location>
        <begin position="383"/>
        <end position="402"/>
    </location>
</feature>
<comment type="function">
    <text evidence="7">Catalyzes the transfer of the diacylglyceryl group from phosphatidylglycerol to the sulfhydryl group of the N-terminal cysteine of a prolipoprotein, the first step in the formation of mature lipoproteins.</text>
</comment>
<gene>
    <name evidence="7" type="primary">lgt</name>
    <name evidence="9" type="ORF">F4554_002521</name>
</gene>
<dbReference type="GO" id="GO:0005886">
    <property type="term" value="C:plasma membrane"/>
    <property type="evidence" value="ECO:0007669"/>
    <property type="project" value="UniProtKB-SubCell"/>
</dbReference>
<comment type="pathway">
    <text evidence="7">Protein modification; lipoprotein biosynthesis (diacylglyceryl transfer).</text>
</comment>
<dbReference type="RefSeq" id="WP_202889263.1">
    <property type="nucleotide sequence ID" value="NZ_BAAARR010000010.1"/>
</dbReference>
<keyword evidence="3 7" id="KW-0808">Transferase</keyword>
<evidence type="ECO:0000256" key="6">
    <source>
        <dbReference type="ARBA" id="ARBA00023136"/>
    </source>
</evidence>
<feature type="compositionally biased region" description="Basic and acidic residues" evidence="8">
    <location>
        <begin position="313"/>
        <end position="326"/>
    </location>
</feature>
<protein>
    <recommendedName>
        <fullName evidence="7">Phosphatidylglycerol--prolipoprotein diacylglyceryl transferase</fullName>
        <ecNumber evidence="7">2.5.1.145</ecNumber>
    </recommendedName>
</protein>
<dbReference type="PANTHER" id="PTHR30589">
    <property type="entry name" value="PROLIPOPROTEIN DIACYLGLYCERYL TRANSFERASE"/>
    <property type="match status" value="1"/>
</dbReference>
<feature type="compositionally biased region" description="Low complexity" evidence="8">
    <location>
        <begin position="344"/>
        <end position="355"/>
    </location>
</feature>
<feature type="transmembrane region" description="Helical" evidence="7">
    <location>
        <begin position="92"/>
        <end position="116"/>
    </location>
</feature>
<organism evidence="9 10">
    <name type="scientific">Actinopolymorpha rutila</name>
    <dbReference type="NCBI Taxonomy" id="446787"/>
    <lineage>
        <taxon>Bacteria</taxon>
        <taxon>Bacillati</taxon>
        <taxon>Actinomycetota</taxon>
        <taxon>Actinomycetes</taxon>
        <taxon>Propionibacteriales</taxon>
        <taxon>Actinopolymorphaceae</taxon>
        <taxon>Actinopolymorpha</taxon>
    </lineage>
</organism>
<dbReference type="EC" id="2.5.1.145" evidence="7"/>
<feature type="compositionally biased region" description="Low complexity" evidence="8">
    <location>
        <begin position="295"/>
        <end position="312"/>
    </location>
</feature>
<feature type="binding site" evidence="7">
    <location>
        <position position="142"/>
    </location>
    <ligand>
        <name>a 1,2-diacyl-sn-glycero-3-phospho-(1'-sn-glycerol)</name>
        <dbReference type="ChEBI" id="CHEBI:64716"/>
    </ligand>
</feature>
<keyword evidence="6 7" id="KW-0472">Membrane</keyword>
<sequence>MQILASIPSPPQGVWHLGPLPIRAYAICIILGVIAAVWLGNRRWIERGGRPGTVADIAVWAVPFGLVGARLYHVITDYQLYFGPGREPMRAFAVWEGGLGIWGGVAFGALGAWIACHRRGIPLPALADALAPGIVLAQAIGRWGNWFNQELFGAPTTAWWGLRIDPAHRPIGYEQYATFQPTYLFESIWDVGTALLVIWADKRFRLGHGRAFALYVMCYTLGRGWIEYLRVDPVNHILGLRLNVWTSVLVFLLAMLYFILSATLRPGRERVVEPAPPAPGDEVSATADTVGRGGVAAATGTAGAGSDSTSRAAADRRTAAEDDRPTADQGTDTARGTGERGRATGDPAQDPAQDPAHPRGFGDPDEPGRPDDSDVSAGRGDSADPDDSSGPDDPDDPDDPDGDPASAAERHLVVDRGRLADQNTQIEEGARPSQPRPQRGGETAPRQATGRQETPKEAPGGSDHPADAEERFPAEDRGVFADERYPGDDRYTPEEKYLADQRNRATEPDQDPRRGGAGRPQVSEERTRSTENPPEGSQ</sequence>
<evidence type="ECO:0000256" key="8">
    <source>
        <dbReference type="SAM" id="MobiDB-lite"/>
    </source>
</evidence>
<name>A0A852ZC65_9ACTN</name>
<dbReference type="AlphaFoldDB" id="A0A852ZC65"/>
<evidence type="ECO:0000256" key="2">
    <source>
        <dbReference type="ARBA" id="ARBA00022475"/>
    </source>
</evidence>
<keyword evidence="9" id="KW-0449">Lipoprotein</keyword>
<feature type="transmembrane region" description="Helical" evidence="7">
    <location>
        <begin position="53"/>
        <end position="72"/>
    </location>
</feature>
<dbReference type="Proteomes" id="UP000579605">
    <property type="component" value="Unassembled WGS sequence"/>
</dbReference>
<evidence type="ECO:0000256" key="1">
    <source>
        <dbReference type="ARBA" id="ARBA00007150"/>
    </source>
</evidence>
<feature type="compositionally biased region" description="Basic and acidic residues" evidence="8">
    <location>
        <begin position="408"/>
        <end position="419"/>
    </location>
</feature>
<dbReference type="HAMAP" id="MF_01147">
    <property type="entry name" value="Lgt"/>
    <property type="match status" value="1"/>
</dbReference>
<accession>A0A852ZC65</accession>
<dbReference type="PROSITE" id="PS01311">
    <property type="entry name" value="LGT"/>
    <property type="match status" value="1"/>
</dbReference>
<feature type="region of interest" description="Disordered" evidence="8">
    <location>
        <begin position="295"/>
        <end position="538"/>
    </location>
</feature>
<keyword evidence="10" id="KW-1185">Reference proteome</keyword>